<name>A0A7X4GDK7_9SPHN</name>
<dbReference type="InterPro" id="IPR037026">
    <property type="entry name" value="Vgr_OB-fold_dom_sf"/>
</dbReference>
<comment type="caution">
    <text evidence="2">The sequence shown here is derived from an EMBL/GenBank/DDBJ whole genome shotgun (WGS) entry which is preliminary data.</text>
</comment>
<dbReference type="Pfam" id="PF04717">
    <property type="entry name" value="Phage_base_V"/>
    <property type="match status" value="1"/>
</dbReference>
<sequence>MRTPEDAPTDPDTLLRYATVASVDLGTARCTVLLDDDVESPALPWLAPRMGETRVWLPPSVGEQVMLFCPGGEIGAGIVAGGVVSDANSAPSDEAVPQIHFKDGAIFSYDPETSELLIQLPPGGSTVLVSDTVDIAGDVNVTGKVTAGEDVIAGSVSLKSHKHTGVAAGTAQSGAPLP</sequence>
<dbReference type="InterPro" id="IPR013046">
    <property type="entry name" value="GpV/Gp45"/>
</dbReference>
<proteinExistence type="predicted"/>
<evidence type="ECO:0000313" key="3">
    <source>
        <dbReference type="Proteomes" id="UP000465810"/>
    </source>
</evidence>
<dbReference type="Proteomes" id="UP000465810">
    <property type="component" value="Unassembled WGS sequence"/>
</dbReference>
<dbReference type="InterPro" id="IPR006531">
    <property type="entry name" value="Gp5/Vgr_OB"/>
</dbReference>
<dbReference type="InterPro" id="IPR044033">
    <property type="entry name" value="GpV-like_apex"/>
</dbReference>
<dbReference type="RefSeq" id="WP_160984151.1">
    <property type="nucleotide sequence ID" value="NZ_WVTD01000001.1"/>
</dbReference>
<dbReference type="Gene3D" id="2.40.50.230">
    <property type="entry name" value="Gp5 N-terminal domain"/>
    <property type="match status" value="1"/>
</dbReference>
<dbReference type="NCBIfam" id="TIGR01644">
    <property type="entry name" value="phage_P2_V"/>
    <property type="match status" value="1"/>
</dbReference>
<reference evidence="2 3" key="1">
    <citation type="submission" date="2019-12" db="EMBL/GenBank/DDBJ databases">
        <authorList>
            <person name="Feng G."/>
            <person name="Zhu H."/>
        </authorList>
    </citation>
    <scope>NUCLEOTIDE SEQUENCE [LARGE SCALE GENOMIC DNA]</scope>
    <source>
        <strain evidence="2 3">FGD1</strain>
    </source>
</reference>
<dbReference type="EMBL" id="WVTD01000001">
    <property type="protein sequence ID" value="MYL96425.1"/>
    <property type="molecule type" value="Genomic_DNA"/>
</dbReference>
<dbReference type="Gene3D" id="6.20.150.10">
    <property type="match status" value="1"/>
</dbReference>
<keyword evidence="3" id="KW-1185">Reference proteome</keyword>
<dbReference type="AlphaFoldDB" id="A0A7X4GDK7"/>
<dbReference type="Pfam" id="PF18946">
    <property type="entry name" value="Apex"/>
    <property type="match status" value="1"/>
</dbReference>
<evidence type="ECO:0000313" key="2">
    <source>
        <dbReference type="EMBL" id="MYL96425.1"/>
    </source>
</evidence>
<gene>
    <name evidence="2" type="ORF">GR702_01375</name>
</gene>
<feature type="domain" description="Gp5/Type VI secretion system Vgr protein OB-fold" evidence="1">
    <location>
        <begin position="19"/>
        <end position="83"/>
    </location>
</feature>
<protein>
    <submittedName>
        <fullName evidence="2">Phage baseplate assembly protein V</fullName>
    </submittedName>
</protein>
<evidence type="ECO:0000259" key="1">
    <source>
        <dbReference type="Pfam" id="PF04717"/>
    </source>
</evidence>
<organism evidence="2 3">
    <name type="scientific">Novosphingobium silvae</name>
    <dbReference type="NCBI Taxonomy" id="2692619"/>
    <lineage>
        <taxon>Bacteria</taxon>
        <taxon>Pseudomonadati</taxon>
        <taxon>Pseudomonadota</taxon>
        <taxon>Alphaproteobacteria</taxon>
        <taxon>Sphingomonadales</taxon>
        <taxon>Sphingomonadaceae</taxon>
        <taxon>Novosphingobium</taxon>
    </lineage>
</organism>
<accession>A0A7X4GDK7</accession>